<feature type="domain" description="Major facilitator superfamily (MFS) profile" evidence="7">
    <location>
        <begin position="39"/>
        <end position="480"/>
    </location>
</feature>
<feature type="transmembrane region" description="Helical" evidence="6">
    <location>
        <begin position="106"/>
        <end position="127"/>
    </location>
</feature>
<proteinExistence type="inferred from homology"/>
<dbReference type="SUPFAM" id="SSF103473">
    <property type="entry name" value="MFS general substrate transporter"/>
    <property type="match status" value="1"/>
</dbReference>
<protein>
    <submittedName>
        <fullName evidence="8">Polyamine transporter 4</fullName>
    </submittedName>
</protein>
<accession>A0A6A6TQA8</accession>
<feature type="transmembrane region" description="Helical" evidence="6">
    <location>
        <begin position="454"/>
        <end position="474"/>
    </location>
</feature>
<evidence type="ECO:0000256" key="5">
    <source>
        <dbReference type="ARBA" id="ARBA00023136"/>
    </source>
</evidence>
<feature type="transmembrane region" description="Helical" evidence="6">
    <location>
        <begin position="80"/>
        <end position="99"/>
    </location>
</feature>
<dbReference type="CDD" id="cd17323">
    <property type="entry name" value="MFS_Tpo1_MDR_like"/>
    <property type="match status" value="1"/>
</dbReference>
<dbReference type="InterPro" id="IPR036259">
    <property type="entry name" value="MFS_trans_sf"/>
</dbReference>
<comment type="subcellular location">
    <subcellularLocation>
        <location evidence="1">Membrane</location>
        <topology evidence="1">Multi-pass membrane protein</topology>
    </subcellularLocation>
</comment>
<feature type="transmembrane region" description="Helical" evidence="6">
    <location>
        <begin position="317"/>
        <end position="337"/>
    </location>
</feature>
<keyword evidence="5 6" id="KW-0472">Membrane</keyword>
<dbReference type="AlphaFoldDB" id="A0A6A6TQA8"/>
<evidence type="ECO:0000313" key="8">
    <source>
        <dbReference type="EMBL" id="KAF2662249.1"/>
    </source>
</evidence>
<dbReference type="PROSITE" id="PS50850">
    <property type="entry name" value="MFS"/>
    <property type="match status" value="1"/>
</dbReference>
<evidence type="ECO:0000256" key="2">
    <source>
        <dbReference type="ARBA" id="ARBA00008335"/>
    </source>
</evidence>
<evidence type="ECO:0000256" key="1">
    <source>
        <dbReference type="ARBA" id="ARBA00004141"/>
    </source>
</evidence>
<comment type="similarity">
    <text evidence="2">Belongs to the major facilitator superfamily.</text>
</comment>
<name>A0A6A6TQA8_9PLEO</name>
<dbReference type="Pfam" id="PF07690">
    <property type="entry name" value="MFS_1"/>
    <property type="match status" value="1"/>
</dbReference>
<feature type="transmembrane region" description="Helical" evidence="6">
    <location>
        <begin position="133"/>
        <end position="158"/>
    </location>
</feature>
<evidence type="ECO:0000256" key="3">
    <source>
        <dbReference type="ARBA" id="ARBA00022692"/>
    </source>
</evidence>
<keyword evidence="9" id="KW-1185">Reference proteome</keyword>
<reference evidence="8" key="1">
    <citation type="journal article" date="2020" name="Stud. Mycol.">
        <title>101 Dothideomycetes genomes: a test case for predicting lifestyles and emergence of pathogens.</title>
        <authorList>
            <person name="Haridas S."/>
            <person name="Albert R."/>
            <person name="Binder M."/>
            <person name="Bloem J."/>
            <person name="Labutti K."/>
            <person name="Salamov A."/>
            <person name="Andreopoulos B."/>
            <person name="Baker S."/>
            <person name="Barry K."/>
            <person name="Bills G."/>
            <person name="Bluhm B."/>
            <person name="Cannon C."/>
            <person name="Castanera R."/>
            <person name="Culley D."/>
            <person name="Daum C."/>
            <person name="Ezra D."/>
            <person name="Gonzalez J."/>
            <person name="Henrissat B."/>
            <person name="Kuo A."/>
            <person name="Liang C."/>
            <person name="Lipzen A."/>
            <person name="Lutzoni F."/>
            <person name="Magnuson J."/>
            <person name="Mondo S."/>
            <person name="Nolan M."/>
            <person name="Ohm R."/>
            <person name="Pangilinan J."/>
            <person name="Park H.-J."/>
            <person name="Ramirez L."/>
            <person name="Alfaro M."/>
            <person name="Sun H."/>
            <person name="Tritt A."/>
            <person name="Yoshinaga Y."/>
            <person name="Zwiers L.-H."/>
            <person name="Turgeon B."/>
            <person name="Goodwin S."/>
            <person name="Spatafora J."/>
            <person name="Crous P."/>
            <person name="Grigoriev I."/>
        </authorList>
    </citation>
    <scope>NUCLEOTIDE SEQUENCE</scope>
    <source>
        <strain evidence="8">CBS 122681</strain>
    </source>
</reference>
<feature type="transmembrane region" description="Helical" evidence="6">
    <location>
        <begin position="196"/>
        <end position="222"/>
    </location>
</feature>
<organism evidence="8 9">
    <name type="scientific">Lophiostoma macrostomum CBS 122681</name>
    <dbReference type="NCBI Taxonomy" id="1314788"/>
    <lineage>
        <taxon>Eukaryota</taxon>
        <taxon>Fungi</taxon>
        <taxon>Dikarya</taxon>
        <taxon>Ascomycota</taxon>
        <taxon>Pezizomycotina</taxon>
        <taxon>Dothideomycetes</taxon>
        <taxon>Pleosporomycetidae</taxon>
        <taxon>Pleosporales</taxon>
        <taxon>Lophiostomataceae</taxon>
        <taxon>Lophiostoma</taxon>
    </lineage>
</organism>
<dbReference type="PANTHER" id="PTHR23502">
    <property type="entry name" value="MAJOR FACILITATOR SUPERFAMILY"/>
    <property type="match status" value="1"/>
</dbReference>
<evidence type="ECO:0000313" key="9">
    <source>
        <dbReference type="Proteomes" id="UP000799324"/>
    </source>
</evidence>
<sequence>MAEYTLGPSIDKHGDSNIVDWEGPDDPEMPLNWSTKKKYTNTTILSVIALGVNLATTMYAPAAPLLMKDLNVTSSTVGTMTVSIYVLGFAVAPLVLSPLSEIYGRLIIYQIANGFFLLATLACALSTKVGMFLAFRFIAGTAASAPMTVVGGTAADLFPQEERGRVMGMLALGPILGPVIGPIAGGFIGQEIGWRWTFWVILIYVSLQQGISGIVNVLALVFMRETYAPVILERKAARLRKTSNNPHLRSRLDKGIPPSQILKRSIVLPLKLLLFSPIVGLISLYVAFAYGLTFLLFATFPAVFEEQYHFGPGVSGLAYLGMGLGYLIGIGIFTRFSDKLLEAQAAKDALLRDAEPEYRLFLMLLLTPVLPIGFFWYGWSADQATHWIVPILGTGVIGIGSLFIFMPAQTYLVDIHGAEAAASALAANLLLRSLCGAFLPMAGPKMYSTLGLGWGNSLLGFIGFAFMPVPFLFWKYGETIRKRWPVVA</sequence>
<keyword evidence="4 6" id="KW-1133">Transmembrane helix</keyword>
<dbReference type="PANTHER" id="PTHR23502:SF68">
    <property type="entry name" value="MULTIDRUG TRANSPORTER, PUTATIVE (AFU_ORTHOLOGUE AFUA_3G01120)-RELATED"/>
    <property type="match status" value="1"/>
</dbReference>
<dbReference type="InterPro" id="IPR011701">
    <property type="entry name" value="MFS"/>
</dbReference>
<dbReference type="InterPro" id="IPR020846">
    <property type="entry name" value="MFS_dom"/>
</dbReference>
<feature type="transmembrane region" description="Helical" evidence="6">
    <location>
        <begin position="272"/>
        <end position="297"/>
    </location>
</feature>
<dbReference type="OrthoDB" id="5296287at2759"/>
<gene>
    <name evidence="8" type="ORF">K491DRAFT_585526</name>
</gene>
<evidence type="ECO:0000256" key="6">
    <source>
        <dbReference type="SAM" id="Phobius"/>
    </source>
</evidence>
<keyword evidence="3 6" id="KW-0812">Transmembrane</keyword>
<feature type="transmembrane region" description="Helical" evidence="6">
    <location>
        <begin position="39"/>
        <end position="60"/>
    </location>
</feature>
<dbReference type="Proteomes" id="UP000799324">
    <property type="component" value="Unassembled WGS sequence"/>
</dbReference>
<evidence type="ECO:0000259" key="7">
    <source>
        <dbReference type="PROSITE" id="PS50850"/>
    </source>
</evidence>
<dbReference type="GO" id="GO:0022857">
    <property type="term" value="F:transmembrane transporter activity"/>
    <property type="evidence" value="ECO:0007669"/>
    <property type="project" value="InterPro"/>
</dbReference>
<feature type="transmembrane region" description="Helical" evidence="6">
    <location>
        <begin position="385"/>
        <end position="408"/>
    </location>
</feature>
<feature type="transmembrane region" description="Helical" evidence="6">
    <location>
        <begin position="420"/>
        <end position="442"/>
    </location>
</feature>
<dbReference type="FunFam" id="1.20.1250.20:FF:000011">
    <property type="entry name" value="MFS multidrug transporter, putative"/>
    <property type="match status" value="1"/>
</dbReference>
<dbReference type="Gene3D" id="1.20.1250.20">
    <property type="entry name" value="MFS general substrate transporter like domains"/>
    <property type="match status" value="1"/>
</dbReference>
<feature type="transmembrane region" description="Helical" evidence="6">
    <location>
        <begin position="358"/>
        <end position="379"/>
    </location>
</feature>
<dbReference type="EMBL" id="MU004290">
    <property type="protein sequence ID" value="KAF2662249.1"/>
    <property type="molecule type" value="Genomic_DNA"/>
</dbReference>
<evidence type="ECO:0000256" key="4">
    <source>
        <dbReference type="ARBA" id="ARBA00022989"/>
    </source>
</evidence>
<dbReference type="GO" id="GO:0016020">
    <property type="term" value="C:membrane"/>
    <property type="evidence" value="ECO:0007669"/>
    <property type="project" value="UniProtKB-SubCell"/>
</dbReference>
<feature type="transmembrane region" description="Helical" evidence="6">
    <location>
        <begin position="170"/>
        <end position="190"/>
    </location>
</feature>